<accession>A0ABR2KQI4</accession>
<proteinExistence type="predicted"/>
<keyword evidence="3" id="KW-1185">Reference proteome</keyword>
<sequence>MSSPQDQKNPQQQGGQPQRGQPLFRQFRNEFTAVGPKQYMKTGFLPPPEPVNINLEDDEDNGKVFQAEDAENYGGRGLNPFQDGFEREAYVNPDEHPLPPPPGDTES</sequence>
<feature type="compositionally biased region" description="Low complexity" evidence="1">
    <location>
        <begin position="10"/>
        <end position="25"/>
    </location>
</feature>
<organism evidence="2 3">
    <name type="scientific">Tritrichomonas musculus</name>
    <dbReference type="NCBI Taxonomy" id="1915356"/>
    <lineage>
        <taxon>Eukaryota</taxon>
        <taxon>Metamonada</taxon>
        <taxon>Parabasalia</taxon>
        <taxon>Tritrichomonadida</taxon>
        <taxon>Tritrichomonadidae</taxon>
        <taxon>Tritrichomonas</taxon>
    </lineage>
</organism>
<reference evidence="2 3" key="1">
    <citation type="submission" date="2024-04" db="EMBL/GenBank/DDBJ databases">
        <title>Tritrichomonas musculus Genome.</title>
        <authorList>
            <person name="Alves-Ferreira E."/>
            <person name="Grigg M."/>
            <person name="Lorenzi H."/>
            <person name="Galac M."/>
        </authorList>
    </citation>
    <scope>NUCLEOTIDE SEQUENCE [LARGE SCALE GENOMIC DNA]</scope>
    <source>
        <strain evidence="2 3">EAF2021</strain>
    </source>
</reference>
<evidence type="ECO:0000256" key="1">
    <source>
        <dbReference type="SAM" id="MobiDB-lite"/>
    </source>
</evidence>
<comment type="caution">
    <text evidence="2">The sequence shown here is derived from an EMBL/GenBank/DDBJ whole genome shotgun (WGS) entry which is preliminary data.</text>
</comment>
<dbReference type="EMBL" id="JAPFFF010000003">
    <property type="protein sequence ID" value="KAK8893369.1"/>
    <property type="molecule type" value="Genomic_DNA"/>
</dbReference>
<evidence type="ECO:0000313" key="3">
    <source>
        <dbReference type="Proteomes" id="UP001470230"/>
    </source>
</evidence>
<feature type="compositionally biased region" description="Basic and acidic residues" evidence="1">
    <location>
        <begin position="84"/>
        <end position="97"/>
    </location>
</feature>
<name>A0ABR2KQI4_9EUKA</name>
<feature type="region of interest" description="Disordered" evidence="1">
    <location>
        <begin position="1"/>
        <end position="25"/>
    </location>
</feature>
<evidence type="ECO:0000313" key="2">
    <source>
        <dbReference type="EMBL" id="KAK8893369.1"/>
    </source>
</evidence>
<feature type="region of interest" description="Disordered" evidence="1">
    <location>
        <begin position="38"/>
        <end position="107"/>
    </location>
</feature>
<protein>
    <submittedName>
        <fullName evidence="2">Uncharacterized protein</fullName>
    </submittedName>
</protein>
<gene>
    <name evidence="2" type="ORF">M9Y10_021786</name>
</gene>
<feature type="compositionally biased region" description="Pro residues" evidence="1">
    <location>
        <begin position="98"/>
        <end position="107"/>
    </location>
</feature>
<dbReference type="Proteomes" id="UP001470230">
    <property type="component" value="Unassembled WGS sequence"/>
</dbReference>